<reference evidence="2 3" key="1">
    <citation type="submission" date="2023-12" db="EMBL/GenBank/DDBJ databases">
        <title>A high-quality genome assembly for Dillenia turbinata (Dilleniales).</title>
        <authorList>
            <person name="Chanderbali A."/>
        </authorList>
    </citation>
    <scope>NUCLEOTIDE SEQUENCE [LARGE SCALE GENOMIC DNA]</scope>
    <source>
        <strain evidence="2">LSX21</strain>
        <tissue evidence="2">Leaf</tissue>
    </source>
</reference>
<feature type="transmembrane region" description="Helical" evidence="1">
    <location>
        <begin position="151"/>
        <end position="176"/>
    </location>
</feature>
<dbReference type="SUPFAM" id="SSF103473">
    <property type="entry name" value="MFS general substrate transporter"/>
    <property type="match status" value="1"/>
</dbReference>
<keyword evidence="1" id="KW-0472">Membrane</keyword>
<dbReference type="PANTHER" id="PTHR35508:SF1">
    <property type="entry name" value="VOLTAGE-DEPENDENT L-TYPE CALCIUM CHANNEL SUBUNIT"/>
    <property type="match status" value="1"/>
</dbReference>
<proteinExistence type="predicted"/>
<comment type="caution">
    <text evidence="2">The sequence shown here is derived from an EMBL/GenBank/DDBJ whole genome shotgun (WGS) entry which is preliminary data.</text>
</comment>
<evidence type="ECO:0000313" key="2">
    <source>
        <dbReference type="EMBL" id="KAK6927805.1"/>
    </source>
</evidence>
<keyword evidence="1" id="KW-1133">Transmembrane helix</keyword>
<dbReference type="Proteomes" id="UP001370490">
    <property type="component" value="Unassembled WGS sequence"/>
</dbReference>
<evidence type="ECO:0000313" key="3">
    <source>
        <dbReference type="Proteomes" id="UP001370490"/>
    </source>
</evidence>
<keyword evidence="1" id="KW-0812">Transmembrane</keyword>
<feature type="transmembrane region" description="Helical" evidence="1">
    <location>
        <begin position="215"/>
        <end position="242"/>
    </location>
</feature>
<sequence length="286" mass="31447">NAVTLSHSVCSCRLTPPRSGHYIIALPKRKTQSESKKKDQRKSFRFGTEMADETEKVNGRVLDVEDENGGEEEVPIFRKTQLKQQLTLYALLRRFLESVFYPDPNSNYASIPLPRRIKHSALENGPMLREAFANTGFILLRWTRRGSPIRALLVVSVGMITLLTLTGLLVFMLFFVAATVNAIVISLLMSLAAAGGFLALFFACMTAIYIGALSIAVFVISTATISAIVACLIVTGWIGFFWTVWLAMKKSASLASHSLSVTGSALSAYSLARHVNRFHGPNKVSD</sequence>
<accession>A0AAN8V5B8</accession>
<dbReference type="EMBL" id="JBAMMX010000014">
    <property type="protein sequence ID" value="KAK6927805.1"/>
    <property type="molecule type" value="Genomic_DNA"/>
</dbReference>
<organism evidence="2 3">
    <name type="scientific">Dillenia turbinata</name>
    <dbReference type="NCBI Taxonomy" id="194707"/>
    <lineage>
        <taxon>Eukaryota</taxon>
        <taxon>Viridiplantae</taxon>
        <taxon>Streptophyta</taxon>
        <taxon>Embryophyta</taxon>
        <taxon>Tracheophyta</taxon>
        <taxon>Spermatophyta</taxon>
        <taxon>Magnoliopsida</taxon>
        <taxon>eudicotyledons</taxon>
        <taxon>Gunneridae</taxon>
        <taxon>Pentapetalae</taxon>
        <taxon>Dilleniales</taxon>
        <taxon>Dilleniaceae</taxon>
        <taxon>Dillenia</taxon>
    </lineage>
</organism>
<dbReference type="AlphaFoldDB" id="A0AAN8V5B8"/>
<keyword evidence="3" id="KW-1185">Reference proteome</keyword>
<gene>
    <name evidence="2" type="ORF">RJ641_006396</name>
</gene>
<evidence type="ECO:0000256" key="1">
    <source>
        <dbReference type="SAM" id="Phobius"/>
    </source>
</evidence>
<feature type="non-terminal residue" evidence="2">
    <location>
        <position position="1"/>
    </location>
</feature>
<protein>
    <submittedName>
        <fullName evidence="2">Uncharacterized protein</fullName>
    </submittedName>
</protein>
<dbReference type="PANTHER" id="PTHR35508">
    <property type="entry name" value="VOLTAGE-DEPENDENT L-TYPE CALCIUM CHANNEL SUBUNIT"/>
    <property type="match status" value="1"/>
</dbReference>
<dbReference type="InterPro" id="IPR036259">
    <property type="entry name" value="MFS_trans_sf"/>
</dbReference>
<name>A0AAN8V5B8_9MAGN</name>